<comment type="caution">
    <text evidence="8">The sequence shown here is derived from an EMBL/GenBank/DDBJ whole genome shotgun (WGS) entry which is preliminary data.</text>
</comment>
<proteinExistence type="inferred from homology"/>
<dbReference type="InterPro" id="IPR043129">
    <property type="entry name" value="ATPase_NBD"/>
</dbReference>
<dbReference type="AlphaFoldDB" id="A0A6M1RE58"/>
<dbReference type="PIRSF" id="PIRSF000722">
    <property type="entry name" value="Acetate_prop_kin"/>
    <property type="match status" value="1"/>
</dbReference>
<dbReference type="Pfam" id="PF00871">
    <property type="entry name" value="Acetate_kinase"/>
    <property type="match status" value="1"/>
</dbReference>
<evidence type="ECO:0000313" key="9">
    <source>
        <dbReference type="Proteomes" id="UP000477311"/>
    </source>
</evidence>
<comment type="pathway">
    <text evidence="6">Metabolic intermediate biosynthesis; acetyl-CoA biosynthesis; acetyl-CoA from acetate: step 1/2.</text>
</comment>
<dbReference type="InterPro" id="IPR004372">
    <property type="entry name" value="Ac/propionate_kinase"/>
</dbReference>
<feature type="binding site" evidence="6">
    <location>
        <position position="14"/>
    </location>
    <ligand>
        <name>ATP</name>
        <dbReference type="ChEBI" id="CHEBI:30616"/>
    </ligand>
</feature>
<feature type="binding site" evidence="6">
    <location>
        <position position="7"/>
    </location>
    <ligand>
        <name>Mg(2+)</name>
        <dbReference type="ChEBI" id="CHEBI:18420"/>
    </ligand>
</feature>
<feature type="binding site" evidence="6">
    <location>
        <position position="379"/>
    </location>
    <ligand>
        <name>Mg(2+)</name>
        <dbReference type="ChEBI" id="CHEBI:18420"/>
    </ligand>
</feature>
<dbReference type="RefSeq" id="WP_165105789.1">
    <property type="nucleotide sequence ID" value="NZ_JAAKYA010000014.1"/>
</dbReference>
<evidence type="ECO:0000256" key="4">
    <source>
        <dbReference type="ARBA" id="ARBA00022777"/>
    </source>
</evidence>
<dbReference type="EMBL" id="JAAKYA010000014">
    <property type="protein sequence ID" value="NGO38368.1"/>
    <property type="molecule type" value="Genomic_DNA"/>
</dbReference>
<dbReference type="UniPathway" id="UPA00340">
    <property type="reaction ID" value="UER00458"/>
</dbReference>
<dbReference type="PRINTS" id="PR00471">
    <property type="entry name" value="ACETATEKNASE"/>
</dbReference>
<dbReference type="PANTHER" id="PTHR21060">
    <property type="entry name" value="ACETATE KINASE"/>
    <property type="match status" value="1"/>
</dbReference>
<keyword evidence="6" id="KW-0479">Metal-binding</keyword>
<keyword evidence="3 6" id="KW-0547">Nucleotide-binding</keyword>
<evidence type="ECO:0000256" key="5">
    <source>
        <dbReference type="ARBA" id="ARBA00022840"/>
    </source>
</evidence>
<comment type="catalytic activity">
    <reaction evidence="6">
        <text>acetate + ATP = acetyl phosphate + ADP</text>
        <dbReference type="Rhea" id="RHEA:11352"/>
        <dbReference type="ChEBI" id="CHEBI:22191"/>
        <dbReference type="ChEBI" id="CHEBI:30089"/>
        <dbReference type="ChEBI" id="CHEBI:30616"/>
        <dbReference type="ChEBI" id="CHEBI:456216"/>
        <dbReference type="EC" id="2.7.2.1"/>
    </reaction>
</comment>
<evidence type="ECO:0000256" key="7">
    <source>
        <dbReference type="RuleBase" id="RU003835"/>
    </source>
</evidence>
<dbReference type="SUPFAM" id="SSF53067">
    <property type="entry name" value="Actin-like ATPase domain"/>
    <property type="match status" value="2"/>
</dbReference>
<comment type="similarity">
    <text evidence="1 6 7">Belongs to the acetokinase family.</text>
</comment>
<comment type="function">
    <text evidence="6">Catalyzes the formation of acetyl phosphate from acetate and ATP. Can also catalyze the reverse reaction.</text>
</comment>
<dbReference type="EC" id="2.7.2.1" evidence="6"/>
<sequence length="414" mass="43937">MKILVANLGSTSLKWRLFQFAGGEERLLHRGGLERVNDYGAALEECLGELGRAGHVRGAADLAAVGFKTVLARGVTGCVRVTESVLEAMEAFNSVAPAHNPPYVAGIRLFARRLPGVPLVALFETAFYQWAPEAAMRYAVPESWCAAGVRRWGFHGASHKYIAERSAELMGRPDVAERVRRLYVDGGRTPVADPPLRVISCHLGGSSSITPLANGLALGNSLGMSPQSGLPQNNRVGDLDAFAVPFVMRTLGLSLEEVERQLCRQSGLLGLSGLSNDIRDLVRAAGEGHAGARLALDVFVHSARHWIGSALAQLGGADALVFTAGIGENQPELRAAICRGWEELGIELDPEKNAAVRGAEGCISTGRSRVRVWVIPTNEELVVAREVKRLLEQEAARGGAGESASAGAAGSSVN</sequence>
<evidence type="ECO:0000256" key="6">
    <source>
        <dbReference type="HAMAP-Rule" id="MF_00020"/>
    </source>
</evidence>
<keyword evidence="2 6" id="KW-0808">Transferase</keyword>
<dbReference type="GO" id="GO:0006083">
    <property type="term" value="P:acetate metabolic process"/>
    <property type="evidence" value="ECO:0007669"/>
    <property type="project" value="TreeGrafter"/>
</dbReference>
<comment type="subcellular location">
    <subcellularLocation>
        <location evidence="6">Cytoplasm</location>
    </subcellularLocation>
</comment>
<dbReference type="InterPro" id="IPR000890">
    <property type="entry name" value="Aliphatic_acid_kin_short-chain"/>
</dbReference>
<evidence type="ECO:0000256" key="1">
    <source>
        <dbReference type="ARBA" id="ARBA00008748"/>
    </source>
</evidence>
<dbReference type="GO" id="GO:0005737">
    <property type="term" value="C:cytoplasm"/>
    <property type="evidence" value="ECO:0007669"/>
    <property type="project" value="UniProtKB-SubCell"/>
</dbReference>
<accession>A0A6M1RE58</accession>
<evidence type="ECO:0000256" key="2">
    <source>
        <dbReference type="ARBA" id="ARBA00022679"/>
    </source>
</evidence>
<name>A0A6M1RE58_9BACT</name>
<comment type="cofactor">
    <cofactor evidence="6">
        <name>Mg(2+)</name>
        <dbReference type="ChEBI" id="CHEBI:18420"/>
    </cofactor>
    <cofactor evidence="6">
        <name>Mn(2+)</name>
        <dbReference type="ChEBI" id="CHEBI:29035"/>
    </cofactor>
    <text evidence="6">Mg(2+). Can also accept Mn(2+).</text>
</comment>
<dbReference type="PROSITE" id="PS01075">
    <property type="entry name" value="ACETATE_KINASE_1"/>
    <property type="match status" value="1"/>
</dbReference>
<evidence type="ECO:0000256" key="3">
    <source>
        <dbReference type="ARBA" id="ARBA00022741"/>
    </source>
</evidence>
<reference evidence="8 9" key="1">
    <citation type="submission" date="2020-02" db="EMBL/GenBank/DDBJ databases">
        <title>Draft genome sequence of Limisphaera ngatamarikiensis NGM72.4T, a thermophilic Verrucomicrobia grouped in subdivision 3.</title>
        <authorList>
            <person name="Carere C.R."/>
            <person name="Steen J."/>
            <person name="Hugenholtz P."/>
            <person name="Stott M.B."/>
        </authorList>
    </citation>
    <scope>NUCLEOTIDE SEQUENCE [LARGE SCALE GENOMIC DNA]</scope>
    <source>
        <strain evidence="8 9">NGM72.4</strain>
    </source>
</reference>
<keyword evidence="9" id="KW-1185">Reference proteome</keyword>
<protein>
    <recommendedName>
        <fullName evidence="6">Acetate kinase</fullName>
        <ecNumber evidence="6">2.7.2.1</ecNumber>
    </recommendedName>
    <alternativeName>
        <fullName evidence="6">Acetokinase</fullName>
    </alternativeName>
</protein>
<dbReference type="Proteomes" id="UP000477311">
    <property type="component" value="Unassembled WGS sequence"/>
</dbReference>
<feature type="binding site" evidence="6">
    <location>
        <begin position="325"/>
        <end position="329"/>
    </location>
    <ligand>
        <name>ATP</name>
        <dbReference type="ChEBI" id="CHEBI:30616"/>
    </ligand>
</feature>
<keyword evidence="5 6" id="KW-0067">ATP-binding</keyword>
<comment type="subunit">
    <text evidence="6">Homodimer.</text>
</comment>
<organism evidence="8 9">
    <name type="scientific">Limisphaera ngatamarikiensis</name>
    <dbReference type="NCBI Taxonomy" id="1324935"/>
    <lineage>
        <taxon>Bacteria</taxon>
        <taxon>Pseudomonadati</taxon>
        <taxon>Verrucomicrobiota</taxon>
        <taxon>Verrucomicrobiia</taxon>
        <taxon>Limisphaerales</taxon>
        <taxon>Limisphaeraceae</taxon>
        <taxon>Limisphaera</taxon>
    </lineage>
</organism>
<feature type="binding site" evidence="6">
    <location>
        <begin position="277"/>
        <end position="279"/>
    </location>
    <ligand>
        <name>ATP</name>
        <dbReference type="ChEBI" id="CHEBI:30616"/>
    </ligand>
</feature>
<keyword evidence="6" id="KW-0963">Cytoplasm</keyword>
<gene>
    <name evidence="6" type="primary">ackA</name>
    <name evidence="8" type="ORF">G4L39_03015</name>
</gene>
<dbReference type="Gene3D" id="3.30.420.40">
    <property type="match status" value="2"/>
</dbReference>
<keyword evidence="4 6" id="KW-0418">Kinase</keyword>
<comment type="caution">
    <text evidence="6">Lacks conserved residue(s) required for the propagation of feature annotation.</text>
</comment>
<dbReference type="GO" id="GO:0008776">
    <property type="term" value="F:acetate kinase activity"/>
    <property type="evidence" value="ECO:0007669"/>
    <property type="project" value="UniProtKB-UniRule"/>
</dbReference>
<dbReference type="GO" id="GO:0005524">
    <property type="term" value="F:ATP binding"/>
    <property type="evidence" value="ECO:0007669"/>
    <property type="project" value="UniProtKB-KW"/>
</dbReference>
<dbReference type="HAMAP" id="MF_00020">
    <property type="entry name" value="Acetate_kinase"/>
    <property type="match status" value="1"/>
</dbReference>
<feature type="site" description="Transition state stabilizer" evidence="6">
    <location>
        <position position="235"/>
    </location>
</feature>
<dbReference type="GO" id="GO:0000287">
    <property type="term" value="F:magnesium ion binding"/>
    <property type="evidence" value="ECO:0007669"/>
    <property type="project" value="UniProtKB-UniRule"/>
</dbReference>
<dbReference type="InterPro" id="IPR023865">
    <property type="entry name" value="Aliphatic_acid_kinase_CS"/>
</dbReference>
<dbReference type="GO" id="GO:0006085">
    <property type="term" value="P:acetyl-CoA biosynthetic process"/>
    <property type="evidence" value="ECO:0007669"/>
    <property type="project" value="UniProtKB-UniRule"/>
</dbReference>
<keyword evidence="6" id="KW-0460">Magnesium</keyword>
<evidence type="ECO:0000313" key="8">
    <source>
        <dbReference type="EMBL" id="NGO38368.1"/>
    </source>
</evidence>
<dbReference type="PANTHER" id="PTHR21060:SF15">
    <property type="entry name" value="ACETATE KINASE-RELATED"/>
    <property type="match status" value="1"/>
</dbReference>
<feature type="site" description="Transition state stabilizer" evidence="6">
    <location>
        <position position="155"/>
    </location>
</feature>